<dbReference type="SUPFAM" id="SSF54427">
    <property type="entry name" value="NTF2-like"/>
    <property type="match status" value="1"/>
</dbReference>
<gene>
    <name evidence="3" type="ORF">LO50_14745</name>
</gene>
<evidence type="ECO:0000256" key="1">
    <source>
        <dbReference type="SAM" id="SignalP"/>
    </source>
</evidence>
<keyword evidence="3" id="KW-0808">Transferase</keyword>
<dbReference type="InterPro" id="IPR032710">
    <property type="entry name" value="NTF2-like_dom_sf"/>
</dbReference>
<dbReference type="Gene3D" id="3.10.450.50">
    <property type="match status" value="1"/>
</dbReference>
<dbReference type="NCBIfam" id="TIGR02246">
    <property type="entry name" value="SgcJ/EcaC family oxidoreductase"/>
    <property type="match status" value="1"/>
</dbReference>
<sequence>MKYALPLLLSLAPLAALADDPTCHGTNEAQVAALFDRWNEDVQSGDPKRVVENYAPDSMLLPTVSNTPRQTAEAKLDYFEHFLALKPKGEVVSRMIMIDCNSALDTGLYSFKLGDGKTVPARYTFTYKWFADAGQWLITSHHSSAMPEQPEAVQQVIEESD</sequence>
<dbReference type="GO" id="GO:0004683">
    <property type="term" value="F:calcium/calmodulin-dependent protein kinase activity"/>
    <property type="evidence" value="ECO:0007669"/>
    <property type="project" value="InterPro"/>
</dbReference>
<feature type="domain" description="Calcium/calmodulin-dependent protein kinase II association-domain" evidence="2">
    <location>
        <begin position="28"/>
        <end position="147"/>
    </location>
</feature>
<dbReference type="Proteomes" id="UP000032439">
    <property type="component" value="Unassembled WGS sequence"/>
</dbReference>
<evidence type="ECO:0000313" key="4">
    <source>
        <dbReference type="Proteomes" id="UP000032439"/>
    </source>
</evidence>
<feature type="signal peptide" evidence="1">
    <location>
        <begin position="1"/>
        <end position="18"/>
    </location>
</feature>
<organism evidence="3 4">
    <name type="scientific">Stutzerimonas stutzeri</name>
    <name type="common">Pseudomonas stutzeri</name>
    <dbReference type="NCBI Taxonomy" id="316"/>
    <lineage>
        <taxon>Bacteria</taxon>
        <taxon>Pseudomonadati</taxon>
        <taxon>Pseudomonadota</taxon>
        <taxon>Gammaproteobacteria</taxon>
        <taxon>Pseudomonadales</taxon>
        <taxon>Pseudomonadaceae</taxon>
        <taxon>Stutzerimonas</taxon>
    </lineage>
</organism>
<comment type="caution">
    <text evidence="3">The sequence shown here is derived from an EMBL/GenBank/DDBJ whole genome shotgun (WGS) entry which is preliminary data.</text>
</comment>
<dbReference type="RefSeq" id="WP_041014807.1">
    <property type="nucleotide sequence ID" value="NZ_JXXD01000140.1"/>
</dbReference>
<dbReference type="InterPro" id="IPR011944">
    <property type="entry name" value="Steroid_delta5-4_isomerase"/>
</dbReference>
<keyword evidence="1" id="KW-0732">Signal</keyword>
<evidence type="ECO:0000313" key="3">
    <source>
        <dbReference type="EMBL" id="KIZ35107.1"/>
    </source>
</evidence>
<evidence type="ECO:0000259" key="2">
    <source>
        <dbReference type="Pfam" id="PF08332"/>
    </source>
</evidence>
<dbReference type="Pfam" id="PF08332">
    <property type="entry name" value="CaMKII_AD"/>
    <property type="match status" value="1"/>
</dbReference>
<reference evidence="3 4" key="1">
    <citation type="submission" date="2014-11" db="EMBL/GenBank/DDBJ databases">
        <title>Genomics and ecophysiology of heterotrophic nitrogen fixing bacteria isolated from estuarine surface water.</title>
        <authorList>
            <person name="Bentzon-Tilia M."/>
            <person name="Severin I."/>
            <person name="Hansen L.H."/>
            <person name="Riemann L."/>
        </authorList>
    </citation>
    <scope>NUCLEOTIDE SEQUENCE [LARGE SCALE GENOMIC DNA]</scope>
    <source>
        <strain evidence="3 4">BAL361</strain>
    </source>
</reference>
<dbReference type="InterPro" id="IPR016887">
    <property type="entry name" value="UCP028470_steroid_isom-rel"/>
</dbReference>
<dbReference type="PATRIC" id="fig|316.110.peg.834"/>
<dbReference type="GO" id="GO:0005516">
    <property type="term" value="F:calmodulin binding"/>
    <property type="evidence" value="ECO:0007669"/>
    <property type="project" value="InterPro"/>
</dbReference>
<dbReference type="CDD" id="cd00531">
    <property type="entry name" value="NTF2_like"/>
    <property type="match status" value="1"/>
</dbReference>
<dbReference type="EMBL" id="JXXD01000140">
    <property type="protein sequence ID" value="KIZ35107.1"/>
    <property type="molecule type" value="Genomic_DNA"/>
</dbReference>
<proteinExistence type="predicted"/>
<protein>
    <submittedName>
        <fullName evidence="3">Protein kinase</fullName>
    </submittedName>
</protein>
<dbReference type="AlphaFoldDB" id="A0A0D7E6D2"/>
<accession>A0A0D7E6D2</accession>
<dbReference type="PIRSF" id="PIRSF028470">
    <property type="entry name" value="UCP028470"/>
    <property type="match status" value="1"/>
</dbReference>
<dbReference type="InterPro" id="IPR013543">
    <property type="entry name" value="Ca/CaM-dep_prot_kinase-assoc"/>
</dbReference>
<feature type="chain" id="PRO_5002319216" evidence="1">
    <location>
        <begin position="19"/>
        <end position="161"/>
    </location>
</feature>
<name>A0A0D7E6D2_STUST</name>
<keyword evidence="3" id="KW-0418">Kinase</keyword>